<organism evidence="3 4">
    <name type="scientific">Microbacterium terricola</name>
    <dbReference type="NCBI Taxonomy" id="344163"/>
    <lineage>
        <taxon>Bacteria</taxon>
        <taxon>Bacillati</taxon>
        <taxon>Actinomycetota</taxon>
        <taxon>Actinomycetes</taxon>
        <taxon>Micrococcales</taxon>
        <taxon>Microbacteriaceae</taxon>
        <taxon>Microbacterium</taxon>
    </lineage>
</organism>
<dbReference type="CDD" id="cd07814">
    <property type="entry name" value="SRPBCC_CalC_Aha1-like"/>
    <property type="match status" value="1"/>
</dbReference>
<evidence type="ECO:0000259" key="2">
    <source>
        <dbReference type="Pfam" id="PF08327"/>
    </source>
</evidence>
<evidence type="ECO:0000256" key="1">
    <source>
        <dbReference type="ARBA" id="ARBA00006817"/>
    </source>
</evidence>
<evidence type="ECO:0000313" key="3">
    <source>
        <dbReference type="EMBL" id="BDV31595.1"/>
    </source>
</evidence>
<evidence type="ECO:0000313" key="4">
    <source>
        <dbReference type="Proteomes" id="UP001317779"/>
    </source>
</evidence>
<proteinExistence type="inferred from homology"/>
<gene>
    <name evidence="3" type="ORF">Microterr_22550</name>
</gene>
<dbReference type="Proteomes" id="UP001317779">
    <property type="component" value="Chromosome"/>
</dbReference>
<sequence>MAEDSRGEDGFTVEAEREIDAPPAVAWRSWTDSDVLSRWWGPSGFTCPTARMDVRVSGVSLVSMAAPDWGFPEMFSTWTYTVVDEPHRLEFTFRFADAEGAALAPGDPRVPPGVPAEVAHVITFEGLPSERTRMRIVESGYETAEPLEMSRQGLEQSLDKLLPLFRDGEVVD</sequence>
<keyword evidence="4" id="KW-1185">Reference proteome</keyword>
<dbReference type="Pfam" id="PF08327">
    <property type="entry name" value="AHSA1"/>
    <property type="match status" value="1"/>
</dbReference>
<reference evidence="3 4" key="1">
    <citation type="submission" date="2022-12" db="EMBL/GenBank/DDBJ databases">
        <title>Microbacterium terricola strain KV-448 chromosome, complete genome.</title>
        <authorList>
            <person name="Oshima T."/>
            <person name="Moriya T."/>
            <person name="Bessho Y."/>
        </authorList>
    </citation>
    <scope>NUCLEOTIDE SEQUENCE [LARGE SCALE GENOMIC DNA]</scope>
    <source>
        <strain evidence="3 4">KV-448</strain>
    </source>
</reference>
<dbReference type="EMBL" id="AP027141">
    <property type="protein sequence ID" value="BDV31595.1"/>
    <property type="molecule type" value="Genomic_DNA"/>
</dbReference>
<feature type="domain" description="Activator of Hsp90 ATPase homologue 1/2-like C-terminal" evidence="2">
    <location>
        <begin position="20"/>
        <end position="161"/>
    </location>
</feature>
<dbReference type="RefSeq" id="WP_263797817.1">
    <property type="nucleotide sequence ID" value="NZ_AP027141.1"/>
</dbReference>
<dbReference type="InterPro" id="IPR023393">
    <property type="entry name" value="START-like_dom_sf"/>
</dbReference>
<name>A0ABM8E1B4_9MICO</name>
<comment type="similarity">
    <text evidence="1">Belongs to the AHA1 family.</text>
</comment>
<protein>
    <submittedName>
        <fullName evidence="3">ATPase</fullName>
    </submittedName>
</protein>
<dbReference type="SUPFAM" id="SSF55961">
    <property type="entry name" value="Bet v1-like"/>
    <property type="match status" value="1"/>
</dbReference>
<dbReference type="Gene3D" id="3.30.530.20">
    <property type="match status" value="1"/>
</dbReference>
<accession>A0ABM8E1B4</accession>
<dbReference type="InterPro" id="IPR013538">
    <property type="entry name" value="ASHA1/2-like_C"/>
</dbReference>